<feature type="compositionally biased region" description="Basic and acidic residues" evidence="1">
    <location>
        <begin position="76"/>
        <end position="94"/>
    </location>
</feature>
<accession>A0AAD7HLT7</accession>
<protein>
    <submittedName>
        <fullName evidence="2">Uncharacterized protein</fullName>
    </submittedName>
</protein>
<organism evidence="2 3">
    <name type="scientific">Mycena metata</name>
    <dbReference type="NCBI Taxonomy" id="1033252"/>
    <lineage>
        <taxon>Eukaryota</taxon>
        <taxon>Fungi</taxon>
        <taxon>Dikarya</taxon>
        <taxon>Basidiomycota</taxon>
        <taxon>Agaricomycotina</taxon>
        <taxon>Agaricomycetes</taxon>
        <taxon>Agaricomycetidae</taxon>
        <taxon>Agaricales</taxon>
        <taxon>Marasmiineae</taxon>
        <taxon>Mycenaceae</taxon>
        <taxon>Mycena</taxon>
    </lineage>
</organism>
<dbReference type="AlphaFoldDB" id="A0AAD7HLT7"/>
<feature type="region of interest" description="Disordered" evidence="1">
    <location>
        <begin position="21"/>
        <end position="42"/>
    </location>
</feature>
<sequence length="218" mass="24784">MIVVPSDVMVRMWKKAFKAVSAHGKDPSRSQTKHTLPETETSPRVWKKAFKAAFSPPEEENPNIARGQNSTASRDVFTKDNHGGQETRGKSECIKSECITEPQNPELAADPQKSAIGFRSLVDYFQLRSSPAQQPVKRDRVMISFIMERNKWQIFYYRNPLQDFGPPVLLDLTPFWTRRLGSYRQADLRQGISFSEDIGVFSFILNFPGNPAALRHPA</sequence>
<feature type="compositionally biased region" description="Polar residues" evidence="1">
    <location>
        <begin position="29"/>
        <end position="42"/>
    </location>
</feature>
<evidence type="ECO:0000313" key="2">
    <source>
        <dbReference type="EMBL" id="KAJ7723644.1"/>
    </source>
</evidence>
<comment type="caution">
    <text evidence="2">The sequence shown here is derived from an EMBL/GenBank/DDBJ whole genome shotgun (WGS) entry which is preliminary data.</text>
</comment>
<reference evidence="2" key="1">
    <citation type="submission" date="2023-03" db="EMBL/GenBank/DDBJ databases">
        <title>Massive genome expansion in bonnet fungi (Mycena s.s.) driven by repeated elements and novel gene families across ecological guilds.</title>
        <authorList>
            <consortium name="Lawrence Berkeley National Laboratory"/>
            <person name="Harder C.B."/>
            <person name="Miyauchi S."/>
            <person name="Viragh M."/>
            <person name="Kuo A."/>
            <person name="Thoen E."/>
            <person name="Andreopoulos B."/>
            <person name="Lu D."/>
            <person name="Skrede I."/>
            <person name="Drula E."/>
            <person name="Henrissat B."/>
            <person name="Morin E."/>
            <person name="Kohler A."/>
            <person name="Barry K."/>
            <person name="LaButti K."/>
            <person name="Morin E."/>
            <person name="Salamov A."/>
            <person name="Lipzen A."/>
            <person name="Mereny Z."/>
            <person name="Hegedus B."/>
            <person name="Baldrian P."/>
            <person name="Stursova M."/>
            <person name="Weitz H."/>
            <person name="Taylor A."/>
            <person name="Grigoriev I.V."/>
            <person name="Nagy L.G."/>
            <person name="Martin F."/>
            <person name="Kauserud H."/>
        </authorList>
    </citation>
    <scope>NUCLEOTIDE SEQUENCE</scope>
    <source>
        <strain evidence="2">CBHHK182m</strain>
    </source>
</reference>
<dbReference type="Proteomes" id="UP001215598">
    <property type="component" value="Unassembled WGS sequence"/>
</dbReference>
<proteinExistence type="predicted"/>
<name>A0AAD7HLT7_9AGAR</name>
<feature type="region of interest" description="Disordered" evidence="1">
    <location>
        <begin position="55"/>
        <end position="94"/>
    </location>
</feature>
<evidence type="ECO:0000313" key="3">
    <source>
        <dbReference type="Proteomes" id="UP001215598"/>
    </source>
</evidence>
<keyword evidence="3" id="KW-1185">Reference proteome</keyword>
<dbReference type="EMBL" id="JARKIB010000209">
    <property type="protein sequence ID" value="KAJ7723644.1"/>
    <property type="molecule type" value="Genomic_DNA"/>
</dbReference>
<gene>
    <name evidence="2" type="ORF">B0H16DRAFT_1472734</name>
</gene>
<evidence type="ECO:0000256" key="1">
    <source>
        <dbReference type="SAM" id="MobiDB-lite"/>
    </source>
</evidence>